<proteinExistence type="inferred from homology"/>
<dbReference type="InterPro" id="IPR009012">
    <property type="entry name" value="GrpE_head"/>
</dbReference>
<dbReference type="PROSITE" id="PS01071">
    <property type="entry name" value="GRPE"/>
    <property type="match status" value="1"/>
</dbReference>
<evidence type="ECO:0000256" key="7">
    <source>
        <dbReference type="SAM" id="MobiDB-lite"/>
    </source>
</evidence>
<dbReference type="EMBL" id="BEGY01000068">
    <property type="protein sequence ID" value="GAX81651.1"/>
    <property type="molecule type" value="Genomic_DNA"/>
</dbReference>
<dbReference type="AlphaFoldDB" id="A0A250XF07"/>
<dbReference type="Proteomes" id="UP000232323">
    <property type="component" value="Unassembled WGS sequence"/>
</dbReference>
<evidence type="ECO:0000256" key="1">
    <source>
        <dbReference type="ARBA" id="ARBA00004305"/>
    </source>
</evidence>
<evidence type="ECO:0000256" key="2">
    <source>
        <dbReference type="ARBA" id="ARBA00009054"/>
    </source>
</evidence>
<comment type="caution">
    <text evidence="8">The sequence shown here is derived from an EMBL/GenBank/DDBJ whole genome shotgun (WGS) entry which is preliminary data.</text>
</comment>
<dbReference type="PRINTS" id="PR00773">
    <property type="entry name" value="GRPEPROTEIN"/>
</dbReference>
<comment type="similarity">
    <text evidence="2 5">Belongs to the GrpE family.</text>
</comment>
<evidence type="ECO:0000256" key="4">
    <source>
        <dbReference type="RuleBase" id="RU000640"/>
    </source>
</evidence>
<feature type="coiled-coil region" evidence="6">
    <location>
        <begin position="120"/>
        <end position="151"/>
    </location>
</feature>
<accession>A0A250XF07</accession>
<dbReference type="GO" id="GO:0042803">
    <property type="term" value="F:protein homodimerization activity"/>
    <property type="evidence" value="ECO:0007669"/>
    <property type="project" value="InterPro"/>
</dbReference>
<evidence type="ECO:0000313" key="9">
    <source>
        <dbReference type="Proteomes" id="UP000232323"/>
    </source>
</evidence>
<keyword evidence="4" id="KW-0496">Mitochondrion</keyword>
<dbReference type="STRING" id="1157962.A0A250XF07"/>
<dbReference type="Gene3D" id="2.30.22.10">
    <property type="entry name" value="Head domain of nucleotide exchange factor GrpE"/>
    <property type="match status" value="1"/>
</dbReference>
<dbReference type="InterPro" id="IPR013805">
    <property type="entry name" value="GrpE_CC"/>
</dbReference>
<dbReference type="GO" id="GO:0000774">
    <property type="term" value="F:adenyl-nucleotide exchange factor activity"/>
    <property type="evidence" value="ECO:0007669"/>
    <property type="project" value="InterPro"/>
</dbReference>
<protein>
    <recommendedName>
        <fullName evidence="4">GrpE protein homolog</fullName>
    </recommendedName>
</protein>
<evidence type="ECO:0000256" key="6">
    <source>
        <dbReference type="SAM" id="Coils"/>
    </source>
</evidence>
<keyword evidence="3 4" id="KW-0143">Chaperone</keyword>
<reference evidence="8 9" key="1">
    <citation type="submission" date="2017-08" db="EMBL/GenBank/DDBJ databases">
        <title>Acidophilic green algal genome provides insights into adaptation to an acidic environment.</title>
        <authorList>
            <person name="Hirooka S."/>
            <person name="Hirose Y."/>
            <person name="Kanesaki Y."/>
            <person name="Higuchi S."/>
            <person name="Fujiwara T."/>
            <person name="Onuma R."/>
            <person name="Era A."/>
            <person name="Ohbayashi R."/>
            <person name="Uzuka A."/>
            <person name="Nozaki H."/>
            <person name="Yoshikawa H."/>
            <person name="Miyagishima S.Y."/>
        </authorList>
    </citation>
    <scope>NUCLEOTIDE SEQUENCE [LARGE SCALE GENOMIC DNA]</scope>
    <source>
        <strain evidence="8 9">NIES-2499</strain>
    </source>
</reference>
<dbReference type="SUPFAM" id="SSF58014">
    <property type="entry name" value="Coiled-coil domain of nucleotide exchange factor GrpE"/>
    <property type="match status" value="1"/>
</dbReference>
<dbReference type="GO" id="GO:0006457">
    <property type="term" value="P:protein folding"/>
    <property type="evidence" value="ECO:0007669"/>
    <property type="project" value="InterPro"/>
</dbReference>
<dbReference type="PANTHER" id="PTHR21237:SF23">
    <property type="entry name" value="GRPE PROTEIN HOMOLOG, MITOCHONDRIAL"/>
    <property type="match status" value="1"/>
</dbReference>
<name>A0A250XF07_9CHLO</name>
<feature type="region of interest" description="Disordered" evidence="7">
    <location>
        <begin position="70"/>
        <end position="117"/>
    </location>
</feature>
<feature type="compositionally biased region" description="Polar residues" evidence="7">
    <location>
        <begin position="76"/>
        <end position="86"/>
    </location>
</feature>
<dbReference type="Gene3D" id="3.90.20.20">
    <property type="match status" value="1"/>
</dbReference>
<keyword evidence="9" id="KW-1185">Reference proteome</keyword>
<dbReference type="GO" id="GO:0030150">
    <property type="term" value="P:protein import into mitochondrial matrix"/>
    <property type="evidence" value="ECO:0007669"/>
    <property type="project" value="TreeGrafter"/>
</dbReference>
<dbReference type="FunFam" id="2.30.22.10:FF:000002">
    <property type="entry name" value="GrpE protein homolog"/>
    <property type="match status" value="1"/>
</dbReference>
<dbReference type="GO" id="GO:0051087">
    <property type="term" value="F:protein-folding chaperone binding"/>
    <property type="evidence" value="ECO:0007669"/>
    <property type="project" value="InterPro"/>
</dbReference>
<evidence type="ECO:0000313" key="8">
    <source>
        <dbReference type="EMBL" id="GAX81651.1"/>
    </source>
</evidence>
<keyword evidence="6" id="KW-0175">Coiled coil</keyword>
<dbReference type="SUPFAM" id="SSF51064">
    <property type="entry name" value="Head domain of nucleotide exchange factor GrpE"/>
    <property type="match status" value="1"/>
</dbReference>
<dbReference type="HAMAP" id="MF_01151">
    <property type="entry name" value="GrpE"/>
    <property type="match status" value="1"/>
</dbReference>
<organism evidence="8 9">
    <name type="scientific">Chlamydomonas eustigma</name>
    <dbReference type="NCBI Taxonomy" id="1157962"/>
    <lineage>
        <taxon>Eukaryota</taxon>
        <taxon>Viridiplantae</taxon>
        <taxon>Chlorophyta</taxon>
        <taxon>core chlorophytes</taxon>
        <taxon>Chlorophyceae</taxon>
        <taxon>CS clade</taxon>
        <taxon>Chlamydomonadales</taxon>
        <taxon>Chlamydomonadaceae</taxon>
        <taxon>Chlamydomonas</taxon>
    </lineage>
</organism>
<gene>
    <name evidence="8" type="ORF">CEUSTIGMA_g9079.t1</name>
</gene>
<dbReference type="CDD" id="cd00446">
    <property type="entry name" value="GrpE"/>
    <property type="match status" value="1"/>
</dbReference>
<dbReference type="OrthoDB" id="201635at2759"/>
<dbReference type="GO" id="GO:0001405">
    <property type="term" value="C:PAM complex, Tim23 associated import motor"/>
    <property type="evidence" value="ECO:0007669"/>
    <property type="project" value="TreeGrafter"/>
</dbReference>
<comment type="subcellular location">
    <subcellularLocation>
        <location evidence="1 4">Mitochondrion matrix</location>
    </subcellularLocation>
</comment>
<evidence type="ECO:0000256" key="5">
    <source>
        <dbReference type="RuleBase" id="RU004478"/>
    </source>
</evidence>
<comment type="function">
    <text evidence="4">Essential component of the PAM complex, a complex required for the translocation of transit peptide-containing proteins from the inner membrane into the mitochondrial matrix in an ATP-dependent manner.</text>
</comment>
<dbReference type="PANTHER" id="PTHR21237">
    <property type="entry name" value="GRPE PROTEIN"/>
    <property type="match status" value="1"/>
</dbReference>
<evidence type="ECO:0000256" key="3">
    <source>
        <dbReference type="ARBA" id="ARBA00023186"/>
    </source>
</evidence>
<sequence length="282" mass="30833">MKGFKQGKMLACALQRCVSARPSAGDLQTLVSIYNSQKSAADCRVHKSHCMCPQCAWGIKMLSIWSSASEKKPDASESTQKQNESVHNADATADEEASASSEEKSVETLSAELETSRTNEVKLTEQVADLTDKLKRSLAEMENVRARSTREVENAKKFASQGFVKDLLDVPDNLERAAASVPEAALSAEGGETDVEKLRGLLRGLLEGVRATERIMLQALRKQGVEQFNPMGDKFDPNMHNALFEVPDGSKEAGIVAVTTKRGYRLHERVIRPAEVGVTRSP</sequence>
<dbReference type="GO" id="GO:0051082">
    <property type="term" value="F:unfolded protein binding"/>
    <property type="evidence" value="ECO:0007669"/>
    <property type="project" value="TreeGrafter"/>
</dbReference>
<dbReference type="Pfam" id="PF01025">
    <property type="entry name" value="GrpE"/>
    <property type="match status" value="1"/>
</dbReference>
<dbReference type="InterPro" id="IPR000740">
    <property type="entry name" value="GrpE"/>
</dbReference>